<gene>
    <name evidence="1" type="ORF">JEQ12_011500</name>
</gene>
<comment type="caution">
    <text evidence="1">The sequence shown here is derived from an EMBL/GenBank/DDBJ whole genome shotgun (WGS) entry which is preliminary data.</text>
</comment>
<evidence type="ECO:0000313" key="2">
    <source>
        <dbReference type="Proteomes" id="UP000664991"/>
    </source>
</evidence>
<dbReference type="EMBL" id="JAEMGP010000022">
    <property type="protein sequence ID" value="KAG5195864.1"/>
    <property type="molecule type" value="Genomic_DNA"/>
</dbReference>
<evidence type="ECO:0000313" key="1">
    <source>
        <dbReference type="EMBL" id="KAG5195864.1"/>
    </source>
</evidence>
<reference evidence="1 2" key="1">
    <citation type="submission" date="2020-12" db="EMBL/GenBank/DDBJ databases">
        <title>De novo assembly of Tibetan sheep genome.</title>
        <authorList>
            <person name="Li X."/>
        </authorList>
    </citation>
    <scope>NUCLEOTIDE SEQUENCE [LARGE SCALE GENOMIC DNA]</scope>
    <source>
        <tissue evidence="1">Heart</tissue>
    </source>
</reference>
<protein>
    <submittedName>
        <fullName evidence="1">Uncharacterized protein</fullName>
    </submittedName>
</protein>
<organism evidence="1 2">
    <name type="scientific">Ovis aries</name>
    <name type="common">Sheep</name>
    <dbReference type="NCBI Taxonomy" id="9940"/>
    <lineage>
        <taxon>Eukaryota</taxon>
        <taxon>Metazoa</taxon>
        <taxon>Chordata</taxon>
        <taxon>Craniata</taxon>
        <taxon>Vertebrata</taxon>
        <taxon>Euteleostomi</taxon>
        <taxon>Mammalia</taxon>
        <taxon>Eutheria</taxon>
        <taxon>Laurasiatheria</taxon>
        <taxon>Artiodactyla</taxon>
        <taxon>Ruminantia</taxon>
        <taxon>Pecora</taxon>
        <taxon>Bovidae</taxon>
        <taxon>Caprinae</taxon>
        <taxon>Ovis</taxon>
    </lineage>
</organism>
<sequence length="99" mass="11043">MGDLARRHTWRSPLYTDSSDFVFLHSPPPPQPRLLPVNDGPCLSLIVATHLATLSMICLPSCFFSNTRTHLEAVLLRQRVIVMAPKIKPKSYNCKTGVA</sequence>
<accession>A0A836CSD4</accession>
<dbReference type="Proteomes" id="UP000664991">
    <property type="component" value="Unassembled WGS sequence"/>
</dbReference>
<dbReference type="AlphaFoldDB" id="A0A836CSD4"/>
<proteinExistence type="predicted"/>
<name>A0A836CSD4_SHEEP</name>